<dbReference type="Proteomes" id="UP000075604">
    <property type="component" value="Unassembled WGS sequence"/>
</dbReference>
<proteinExistence type="predicted"/>
<accession>A0A150PH19</accession>
<reference evidence="2 3" key="1">
    <citation type="submission" date="2014-02" db="EMBL/GenBank/DDBJ databases">
        <title>The small core and large imbalanced accessory genome model reveals a collaborative survival strategy of Sorangium cellulosum strains in nature.</title>
        <authorList>
            <person name="Han K."/>
            <person name="Peng R."/>
            <person name="Blom J."/>
            <person name="Li Y.-Z."/>
        </authorList>
    </citation>
    <scope>NUCLEOTIDE SEQUENCE [LARGE SCALE GENOMIC DNA]</scope>
    <source>
        <strain evidence="2 3">So0157-18</strain>
    </source>
</reference>
<sequence>MLGVVVLGGLVGHPRARVGVVDPLVERPHVDALFRGLVLPGRALVHGELDADLQVARVRVVEPVLRVVERLQELLEGLLARLVLVVPERRQIEQLVVVLVVLVVLALELVIIDGGLRLRRRARLAWVRRSLAAGS</sequence>
<keyword evidence="1" id="KW-0472">Membrane</keyword>
<gene>
    <name evidence="2" type="ORF">BE04_03900</name>
</gene>
<comment type="caution">
    <text evidence="2">The sequence shown here is derived from an EMBL/GenBank/DDBJ whole genome shotgun (WGS) entry which is preliminary data.</text>
</comment>
<evidence type="ECO:0000256" key="1">
    <source>
        <dbReference type="SAM" id="Phobius"/>
    </source>
</evidence>
<name>A0A150PH19_SORCE</name>
<organism evidence="2 3">
    <name type="scientific">Sorangium cellulosum</name>
    <name type="common">Polyangium cellulosum</name>
    <dbReference type="NCBI Taxonomy" id="56"/>
    <lineage>
        <taxon>Bacteria</taxon>
        <taxon>Pseudomonadati</taxon>
        <taxon>Myxococcota</taxon>
        <taxon>Polyangia</taxon>
        <taxon>Polyangiales</taxon>
        <taxon>Polyangiaceae</taxon>
        <taxon>Sorangium</taxon>
    </lineage>
</organism>
<keyword evidence="1" id="KW-0812">Transmembrane</keyword>
<evidence type="ECO:0000313" key="2">
    <source>
        <dbReference type="EMBL" id="KYF54973.1"/>
    </source>
</evidence>
<keyword evidence="1" id="KW-1133">Transmembrane helix</keyword>
<dbReference type="EMBL" id="JELX01002563">
    <property type="protein sequence ID" value="KYF54973.1"/>
    <property type="molecule type" value="Genomic_DNA"/>
</dbReference>
<dbReference type="AlphaFoldDB" id="A0A150PH19"/>
<protein>
    <submittedName>
        <fullName evidence="2">Uncharacterized protein</fullName>
    </submittedName>
</protein>
<feature type="transmembrane region" description="Helical" evidence="1">
    <location>
        <begin position="95"/>
        <end position="116"/>
    </location>
</feature>
<evidence type="ECO:0000313" key="3">
    <source>
        <dbReference type="Proteomes" id="UP000075604"/>
    </source>
</evidence>